<gene>
    <name evidence="8" type="ORF">QR680_008879</name>
</gene>
<feature type="transmembrane region" description="Helical" evidence="6">
    <location>
        <begin position="649"/>
        <end position="666"/>
    </location>
</feature>
<dbReference type="Gene3D" id="3.60.21.10">
    <property type="match status" value="1"/>
</dbReference>
<dbReference type="SUPFAM" id="SSF56300">
    <property type="entry name" value="Metallo-dependent phosphatases"/>
    <property type="match status" value="1"/>
</dbReference>
<evidence type="ECO:0000256" key="2">
    <source>
        <dbReference type="ARBA" id="ARBA00022692"/>
    </source>
</evidence>
<dbReference type="InterPro" id="IPR006186">
    <property type="entry name" value="Ser/Thr-sp_prot-phosphatase"/>
</dbReference>
<dbReference type="PANTHER" id="PTHR11668">
    <property type="entry name" value="SERINE/THREONINE PROTEIN PHOSPHATASE"/>
    <property type="match status" value="1"/>
</dbReference>
<feature type="transmembrane region" description="Helical" evidence="6">
    <location>
        <begin position="693"/>
        <end position="717"/>
    </location>
</feature>
<feature type="transmembrane region" description="Helical" evidence="6">
    <location>
        <begin position="818"/>
        <end position="839"/>
    </location>
</feature>
<feature type="transmembrane region" description="Helical" evidence="6">
    <location>
        <begin position="420"/>
        <end position="441"/>
    </location>
</feature>
<dbReference type="InterPro" id="IPR050341">
    <property type="entry name" value="PP1_catalytic_subunit"/>
</dbReference>
<accession>A0AA39M8G2</accession>
<keyword evidence="3 6" id="KW-1133">Transmembrane helix</keyword>
<evidence type="ECO:0000256" key="4">
    <source>
        <dbReference type="ARBA" id="ARBA00023136"/>
    </source>
</evidence>
<dbReference type="PANTHER" id="PTHR11668:SF491">
    <property type="entry name" value="SERINE_THREONINE-PROTEIN PHOSPHATASE"/>
    <property type="match status" value="1"/>
</dbReference>
<organism evidence="8 9">
    <name type="scientific">Steinernema hermaphroditum</name>
    <dbReference type="NCBI Taxonomy" id="289476"/>
    <lineage>
        <taxon>Eukaryota</taxon>
        <taxon>Metazoa</taxon>
        <taxon>Ecdysozoa</taxon>
        <taxon>Nematoda</taxon>
        <taxon>Chromadorea</taxon>
        <taxon>Rhabditida</taxon>
        <taxon>Tylenchina</taxon>
        <taxon>Panagrolaimomorpha</taxon>
        <taxon>Strongyloidoidea</taxon>
        <taxon>Steinernematidae</taxon>
        <taxon>Steinernema</taxon>
    </lineage>
</organism>
<evidence type="ECO:0000259" key="7">
    <source>
        <dbReference type="PROSITE" id="PS00125"/>
    </source>
</evidence>
<dbReference type="GO" id="GO:0005634">
    <property type="term" value="C:nucleus"/>
    <property type="evidence" value="ECO:0007669"/>
    <property type="project" value="TreeGrafter"/>
</dbReference>
<dbReference type="PRINTS" id="PR00114">
    <property type="entry name" value="STPHPHTASE"/>
</dbReference>
<comment type="similarity">
    <text evidence="5">Belongs to the PPP phosphatase family.</text>
</comment>
<dbReference type="InterPro" id="IPR000276">
    <property type="entry name" value="GPCR_Rhodpsn"/>
</dbReference>
<feature type="transmembrane region" description="Helical" evidence="6">
    <location>
        <begin position="780"/>
        <end position="797"/>
    </location>
</feature>
<dbReference type="GO" id="GO:0004930">
    <property type="term" value="F:G protein-coupled receptor activity"/>
    <property type="evidence" value="ECO:0007669"/>
    <property type="project" value="InterPro"/>
</dbReference>
<feature type="transmembrane region" description="Helical" evidence="6">
    <location>
        <begin position="502"/>
        <end position="522"/>
    </location>
</feature>
<dbReference type="Proteomes" id="UP001175271">
    <property type="component" value="Unassembled WGS sequence"/>
</dbReference>
<feature type="transmembrane region" description="Helical" evidence="6">
    <location>
        <begin position="859"/>
        <end position="880"/>
    </location>
</feature>
<feature type="transmembrane region" description="Helical" evidence="6">
    <location>
        <begin position="462"/>
        <end position="482"/>
    </location>
</feature>
<dbReference type="PROSITE" id="PS00237">
    <property type="entry name" value="G_PROTEIN_RECEP_F1_1"/>
    <property type="match status" value="1"/>
</dbReference>
<feature type="domain" description="Serine/threonine specific protein phosphatases" evidence="7">
    <location>
        <begin position="116"/>
        <end position="121"/>
    </location>
</feature>
<feature type="transmembrane region" description="Helical" evidence="6">
    <location>
        <begin position="577"/>
        <end position="603"/>
    </location>
</feature>
<dbReference type="EC" id="3.1.3.16" evidence="5"/>
<sequence length="907" mass="103466">MSGQQYDIRTFLSKHRDYKSSVTYELEELKWLIGRVRMVMADEKALIEVRHPVNIVGDIHGQYQDLHRIFNACGMPANRTRYLFLGDYVDRGPQSLEVICCLLGLKIAFPNKIFLLRGNHEQEFINKEYGFWAELEKRFPYGLALGIFKEFNDLFGYLPLAALVSEKILCMHGGLSPHLNSLDDLRNIELPQFVVGDQSLVQDLLWADPALDSQGFAPNKLREVSVIFGEDIVYKTCHKLKLDLIVRGHQVMRNGYGFFANRKLVTIFSAPMYDTTLKNRAAVLVVARDKTMRFYLLNPLEKKEDAYGVGFRKNFVDDQSGNPEIVARLTAGVSKSPSMEDRVRSKIEFAINVGATVASCCALVPFFRKQGGFVATLLLFVSTCAFYSILASVESLIRILVLRGLIRPYLLETTFLEGQWFFIFTTSSMNFIYVSGAILALDRLLLMVFPLQFTRWRISARLCTVALTACVLSFCYLLVTHLTCPWVQQKNGFSTREALRTIGIVYDVVVPVELLLHFLFCVKYYRFMRSQGNAQIKRGHNLRVNQVTLVQSICTTVLCVVPKVLNRINSSFYAYRVYWILVITIYYQLIFSVSVFTIISLLSWRMASAMSPMELKLRPYFEVSLNAICAAISVTAFLSYLAHRKHTNFIGNLLVFIASCAFYSIFHAVDSVARIAAIHTDMDWFLDKSTYPIAQWFTIFKVLSTNFTYVGGIALALDRFCVMSFPLKYSTSNVSAKICVAAGLLCGATAIVSIMTNLMFEYDGDRRPSTTLVLKAIGNVYNVVVLFEFVLHVLFCAKYRDFMSRRRSRHVKQHILKANHITLFQVATQTLFCLVPKILHKINELFFSSKISWINKIAIYYSFYLTIHVFLSCAFILFTLRRRSKKKNATISVITNSLSATQRRTSS</sequence>
<feature type="transmembrane region" description="Helical" evidence="6">
    <location>
        <begin position="623"/>
        <end position="642"/>
    </location>
</feature>
<name>A0AA39M8G2_9BILA</name>
<dbReference type="InterPro" id="IPR004843">
    <property type="entry name" value="Calcineurin-like_PHP"/>
</dbReference>
<feature type="transmembrane region" description="Helical" evidence="6">
    <location>
        <begin position="738"/>
        <end position="760"/>
    </location>
</feature>
<dbReference type="GO" id="GO:0016020">
    <property type="term" value="C:membrane"/>
    <property type="evidence" value="ECO:0007669"/>
    <property type="project" value="UniProtKB-SubCell"/>
</dbReference>
<evidence type="ECO:0000256" key="3">
    <source>
        <dbReference type="ARBA" id="ARBA00022989"/>
    </source>
</evidence>
<dbReference type="SMART" id="SM00156">
    <property type="entry name" value="PP2Ac"/>
    <property type="match status" value="1"/>
</dbReference>
<evidence type="ECO:0000256" key="5">
    <source>
        <dbReference type="RuleBase" id="RU004273"/>
    </source>
</evidence>
<dbReference type="Pfam" id="PF00149">
    <property type="entry name" value="Metallophos"/>
    <property type="match status" value="1"/>
</dbReference>
<feature type="transmembrane region" description="Helical" evidence="6">
    <location>
        <begin position="374"/>
        <end position="400"/>
    </location>
</feature>
<evidence type="ECO:0000313" key="8">
    <source>
        <dbReference type="EMBL" id="KAK0424832.1"/>
    </source>
</evidence>
<protein>
    <recommendedName>
        <fullName evidence="5">Serine/threonine-protein phosphatase</fullName>
        <ecNumber evidence="5">3.1.3.16</ecNumber>
    </recommendedName>
</protein>
<proteinExistence type="inferred from homology"/>
<evidence type="ECO:0000313" key="9">
    <source>
        <dbReference type="Proteomes" id="UP001175271"/>
    </source>
</evidence>
<dbReference type="PROSITE" id="PS00125">
    <property type="entry name" value="SER_THR_PHOSPHATASE"/>
    <property type="match status" value="1"/>
</dbReference>
<dbReference type="EMBL" id="JAUCMV010000001">
    <property type="protein sequence ID" value="KAK0424832.1"/>
    <property type="molecule type" value="Genomic_DNA"/>
</dbReference>
<keyword evidence="2 6" id="KW-0812">Transmembrane</keyword>
<dbReference type="GO" id="GO:0004722">
    <property type="term" value="F:protein serine/threonine phosphatase activity"/>
    <property type="evidence" value="ECO:0007669"/>
    <property type="project" value="UniProtKB-EC"/>
</dbReference>
<dbReference type="AlphaFoldDB" id="A0AA39M8G2"/>
<feature type="transmembrane region" description="Helical" evidence="6">
    <location>
        <begin position="349"/>
        <end position="367"/>
    </location>
</feature>
<keyword evidence="5" id="KW-0378">Hydrolase</keyword>
<evidence type="ECO:0000256" key="6">
    <source>
        <dbReference type="SAM" id="Phobius"/>
    </source>
</evidence>
<comment type="caution">
    <text evidence="8">The sequence shown here is derived from an EMBL/GenBank/DDBJ whole genome shotgun (WGS) entry which is preliminary data.</text>
</comment>
<keyword evidence="4 6" id="KW-0472">Membrane</keyword>
<comment type="subcellular location">
    <subcellularLocation>
        <location evidence="1">Membrane</location>
    </subcellularLocation>
</comment>
<keyword evidence="9" id="KW-1185">Reference proteome</keyword>
<reference evidence="8" key="1">
    <citation type="submission" date="2023-06" db="EMBL/GenBank/DDBJ databases">
        <title>Genomic analysis of the entomopathogenic nematode Steinernema hermaphroditum.</title>
        <authorList>
            <person name="Schwarz E.M."/>
            <person name="Heppert J.K."/>
            <person name="Baniya A."/>
            <person name="Schwartz H.T."/>
            <person name="Tan C.-H."/>
            <person name="Antoshechkin I."/>
            <person name="Sternberg P.W."/>
            <person name="Goodrich-Blair H."/>
            <person name="Dillman A.R."/>
        </authorList>
    </citation>
    <scope>NUCLEOTIDE SEQUENCE</scope>
    <source>
        <strain evidence="8">PS9179</strain>
        <tissue evidence="8">Whole animal</tissue>
    </source>
</reference>
<evidence type="ECO:0000256" key="1">
    <source>
        <dbReference type="ARBA" id="ARBA00004370"/>
    </source>
</evidence>
<dbReference type="InterPro" id="IPR029052">
    <property type="entry name" value="Metallo-depent_PP-like"/>
</dbReference>
<dbReference type="GO" id="GO:0005737">
    <property type="term" value="C:cytoplasm"/>
    <property type="evidence" value="ECO:0007669"/>
    <property type="project" value="TreeGrafter"/>
</dbReference>
<comment type="catalytic activity">
    <reaction evidence="5">
        <text>O-phospho-L-threonyl-[protein] + H2O = L-threonyl-[protein] + phosphate</text>
        <dbReference type="Rhea" id="RHEA:47004"/>
        <dbReference type="Rhea" id="RHEA-COMP:11060"/>
        <dbReference type="Rhea" id="RHEA-COMP:11605"/>
        <dbReference type="ChEBI" id="CHEBI:15377"/>
        <dbReference type="ChEBI" id="CHEBI:30013"/>
        <dbReference type="ChEBI" id="CHEBI:43474"/>
        <dbReference type="ChEBI" id="CHEBI:61977"/>
        <dbReference type="EC" id="3.1.3.16"/>
    </reaction>
</comment>